<evidence type="ECO:0000313" key="3">
    <source>
        <dbReference type="EMBL" id="AJP73148.1"/>
    </source>
</evidence>
<dbReference type="KEGG" id="sphi:TS85_17140"/>
<keyword evidence="4" id="KW-1185">Reference proteome</keyword>
<reference evidence="3 4" key="1">
    <citation type="journal article" date="2015" name="Int. J. Syst. Evol. Microbiol.">
        <title>Sphingomonas hengshuiensis sp. nov., isolated from lake wetland.</title>
        <authorList>
            <person name="Wei S."/>
            <person name="Wang T."/>
            <person name="Liu H."/>
            <person name="Zhang C."/>
            <person name="Guo J."/>
            <person name="Wang Q."/>
            <person name="Liang K."/>
            <person name="Zhang Z."/>
        </authorList>
    </citation>
    <scope>NUCLEOTIDE SEQUENCE [LARGE SCALE GENOMIC DNA]</scope>
    <source>
        <strain evidence="3 4">WHSC-8</strain>
    </source>
</reference>
<dbReference type="GO" id="GO:0006313">
    <property type="term" value="P:DNA transposition"/>
    <property type="evidence" value="ECO:0007669"/>
    <property type="project" value="InterPro"/>
</dbReference>
<dbReference type="PANTHER" id="PTHR35894:SF5">
    <property type="entry name" value="MU-LIKE PROPHAGE FLUMU DNA TRANSPOSITION PROTEIN B"/>
    <property type="match status" value="1"/>
</dbReference>
<dbReference type="Gene3D" id="3.40.50.300">
    <property type="entry name" value="P-loop containing nucleotide triphosphate hydrolases"/>
    <property type="match status" value="1"/>
</dbReference>
<protein>
    <recommendedName>
        <fullName evidence="5">AAA+ ATPase domain-containing protein</fullName>
    </recommendedName>
</protein>
<dbReference type="RefSeq" id="WP_044333845.1">
    <property type="nucleotide sequence ID" value="NZ_CP010836.1"/>
</dbReference>
<evidence type="ECO:0000259" key="1">
    <source>
        <dbReference type="Pfam" id="PF09077"/>
    </source>
</evidence>
<feature type="domain" description="ORC1/DEAH AAA+ ATPase" evidence="2">
    <location>
        <begin position="104"/>
        <end position="219"/>
    </location>
</feature>
<dbReference type="GO" id="GO:0016887">
    <property type="term" value="F:ATP hydrolysis activity"/>
    <property type="evidence" value="ECO:0007669"/>
    <property type="project" value="InterPro"/>
</dbReference>
<evidence type="ECO:0000313" key="4">
    <source>
        <dbReference type="Proteomes" id="UP000032300"/>
    </source>
</evidence>
<organism evidence="3 4">
    <name type="scientific">Sphingomonas hengshuiensis</name>
    <dbReference type="NCBI Taxonomy" id="1609977"/>
    <lineage>
        <taxon>Bacteria</taxon>
        <taxon>Pseudomonadati</taxon>
        <taxon>Pseudomonadota</taxon>
        <taxon>Alphaproteobacteria</taxon>
        <taxon>Sphingomonadales</taxon>
        <taxon>Sphingomonadaceae</taxon>
        <taxon>Sphingomonas</taxon>
    </lineage>
</organism>
<evidence type="ECO:0008006" key="5">
    <source>
        <dbReference type="Google" id="ProtNLM"/>
    </source>
</evidence>
<dbReference type="Pfam" id="PF13401">
    <property type="entry name" value="AAA_22"/>
    <property type="match status" value="1"/>
</dbReference>
<dbReference type="Pfam" id="PF09077">
    <property type="entry name" value="Phage-MuB_C"/>
    <property type="match status" value="1"/>
</dbReference>
<dbReference type="AlphaFoldDB" id="A0A7U4JAC6"/>
<dbReference type="Gene3D" id="1.10.260.40">
    <property type="entry name" value="lambda repressor-like DNA-binding domains"/>
    <property type="match status" value="1"/>
</dbReference>
<dbReference type="EMBL" id="CP010836">
    <property type="protein sequence ID" value="AJP73148.1"/>
    <property type="molecule type" value="Genomic_DNA"/>
</dbReference>
<dbReference type="InterPro" id="IPR052026">
    <property type="entry name" value="ExeA_AAA_ATPase_DNA-bind"/>
</dbReference>
<sequence length="324" mass="36209">MNNPEDVPIDATEMIEWIKEYRQVKNMSWAGLARVSGIPAGTLNPVGLGVYKGNIDNIARKIYMFRQKVESQQARVRTLLNKPTFLETKTARRILSILEQAQDGGLVLIATGPGTGKTMTAEHYRKGMSNVWLATMDETTRTPTAMIAEVLRAMRISPVNGRTDARSVQIKEHMQDRQGLLLVDEANHLDLPAIEVLRNWHDISGGGIALLGNEELYRRIYGHGTTGHQYARLRSRIAMDHHQDMPRPEDVSVYLDNAGIESDDVRQLLSRRALARDSGGLREIQKVIELAHKLAIGEDTVVADQHFRDALQVRSTSYVRGAAA</sequence>
<dbReference type="InterPro" id="IPR036733">
    <property type="entry name" value="B_transposit_C_sf"/>
</dbReference>
<dbReference type="InterPro" id="IPR049945">
    <property type="entry name" value="AAA_22"/>
</dbReference>
<dbReference type="InterPro" id="IPR027417">
    <property type="entry name" value="P-loop_NTPase"/>
</dbReference>
<dbReference type="Proteomes" id="UP000032300">
    <property type="component" value="Chromosome"/>
</dbReference>
<dbReference type="GO" id="GO:0003677">
    <property type="term" value="F:DNA binding"/>
    <property type="evidence" value="ECO:0007669"/>
    <property type="project" value="InterPro"/>
</dbReference>
<evidence type="ECO:0000259" key="2">
    <source>
        <dbReference type="Pfam" id="PF13401"/>
    </source>
</evidence>
<gene>
    <name evidence="3" type="ORF">TS85_17140</name>
</gene>
<dbReference type="Gene3D" id="1.10.1180.10">
    <property type="entry name" value="B transposition protein, C-terminal domain"/>
    <property type="match status" value="1"/>
</dbReference>
<dbReference type="InterPro" id="IPR009084">
    <property type="entry name" value="B_transpositn_C"/>
</dbReference>
<dbReference type="PANTHER" id="PTHR35894">
    <property type="entry name" value="GENERAL SECRETION PATHWAY PROTEIN A-RELATED"/>
    <property type="match status" value="1"/>
</dbReference>
<feature type="domain" description="B transposition protein C-terminal" evidence="1">
    <location>
        <begin position="235"/>
        <end position="311"/>
    </location>
</feature>
<dbReference type="SUPFAM" id="SSF52540">
    <property type="entry name" value="P-loop containing nucleoside triphosphate hydrolases"/>
    <property type="match status" value="1"/>
</dbReference>
<accession>A0A7U4JAC6</accession>
<proteinExistence type="predicted"/>
<dbReference type="OrthoDB" id="8456465at2"/>
<dbReference type="InterPro" id="IPR010982">
    <property type="entry name" value="Lambda_DNA-bd_dom_sf"/>
</dbReference>
<name>A0A7U4JAC6_9SPHN</name>
<reference evidence="3 4" key="2">
    <citation type="submission" date="2015-02" db="EMBL/GenBank/DDBJ databases">
        <title>The complete genome of Sphingomonas hengshuiensis sp. WHSC-8 isolated from soil of Hengshui Lake.</title>
        <authorList>
            <person name="Wei S."/>
            <person name="Guo J."/>
            <person name="Su C."/>
            <person name="Wu R."/>
            <person name="Zhang Z."/>
            <person name="Liang K."/>
            <person name="Li H."/>
            <person name="Wang T."/>
            <person name="Liu H."/>
            <person name="Zhang C."/>
            <person name="Li Z."/>
            <person name="Wang Q."/>
            <person name="Meng J."/>
        </authorList>
    </citation>
    <scope>NUCLEOTIDE SEQUENCE [LARGE SCALE GENOMIC DNA]</scope>
    <source>
        <strain evidence="3 4">WHSC-8</strain>
    </source>
</reference>